<organism evidence="13 14">
    <name type="scientific">Leucobacter chromiisoli</name>
    <dbReference type="NCBI Taxonomy" id="2796471"/>
    <lineage>
        <taxon>Bacteria</taxon>
        <taxon>Bacillati</taxon>
        <taxon>Actinomycetota</taxon>
        <taxon>Actinomycetes</taxon>
        <taxon>Micrococcales</taxon>
        <taxon>Microbacteriaceae</taxon>
        <taxon>Leucobacter</taxon>
    </lineage>
</organism>
<evidence type="ECO:0000256" key="2">
    <source>
        <dbReference type="ARBA" id="ARBA00022618"/>
    </source>
</evidence>
<feature type="region of interest" description="Disordered" evidence="9">
    <location>
        <begin position="1"/>
        <end position="43"/>
    </location>
</feature>
<comment type="PTM">
    <text evidence="7">Carboxylation is probably crucial for Mg(2+) binding and, consequently, for the gamma-phosphate positioning of ATP.</text>
</comment>
<dbReference type="SUPFAM" id="SSF53623">
    <property type="entry name" value="MurD-like peptide ligases, catalytic domain"/>
    <property type="match status" value="1"/>
</dbReference>
<keyword evidence="7" id="KW-0963">Cytoplasm</keyword>
<dbReference type="SUPFAM" id="SSF53244">
    <property type="entry name" value="MurD-like peptide ligases, peptide-binding domain"/>
    <property type="match status" value="1"/>
</dbReference>
<dbReference type="NCBIfam" id="TIGR01085">
    <property type="entry name" value="murE"/>
    <property type="match status" value="1"/>
</dbReference>
<feature type="binding site" evidence="7">
    <location>
        <position position="73"/>
    </location>
    <ligand>
        <name>UDP-N-acetyl-alpha-D-muramoyl-L-alanyl-D-glutamate</name>
        <dbReference type="ChEBI" id="CHEBI:83900"/>
    </ligand>
</feature>
<keyword evidence="7" id="KW-0067">ATP-binding</keyword>
<dbReference type="Pfam" id="PF02875">
    <property type="entry name" value="Mur_ligase_C"/>
    <property type="match status" value="1"/>
</dbReference>
<dbReference type="InterPro" id="IPR035911">
    <property type="entry name" value="MurE/MurF_N"/>
</dbReference>
<feature type="domain" description="Mur ligase C-terminal" evidence="11">
    <location>
        <begin position="404"/>
        <end position="522"/>
    </location>
</feature>
<dbReference type="PANTHER" id="PTHR23135">
    <property type="entry name" value="MUR LIGASE FAMILY MEMBER"/>
    <property type="match status" value="1"/>
</dbReference>
<dbReference type="Gene3D" id="3.40.1390.10">
    <property type="entry name" value="MurE/MurF, N-terminal domain"/>
    <property type="match status" value="1"/>
</dbReference>
<evidence type="ECO:0000313" key="13">
    <source>
        <dbReference type="EMBL" id="MBK0419213.1"/>
    </source>
</evidence>
<keyword evidence="14" id="KW-1185">Reference proteome</keyword>
<dbReference type="GO" id="GO:0000287">
    <property type="term" value="F:magnesium ion binding"/>
    <property type="evidence" value="ECO:0007669"/>
    <property type="project" value="UniProtKB-UniRule"/>
</dbReference>
<dbReference type="InterPro" id="IPR005761">
    <property type="entry name" value="UDP-N-AcMur-Glu-dNH2Pim_ligase"/>
</dbReference>
<evidence type="ECO:0000256" key="4">
    <source>
        <dbReference type="ARBA" id="ARBA00022984"/>
    </source>
</evidence>
<feature type="compositionally biased region" description="Low complexity" evidence="9">
    <location>
        <begin position="8"/>
        <end position="19"/>
    </location>
</feature>
<comment type="subcellular location">
    <subcellularLocation>
        <location evidence="7 8">Cytoplasm</location>
    </subcellularLocation>
</comment>
<evidence type="ECO:0000256" key="1">
    <source>
        <dbReference type="ARBA" id="ARBA00005898"/>
    </source>
</evidence>
<gene>
    <name evidence="7" type="primary">murE</name>
    <name evidence="13" type="ORF">JD276_09220</name>
</gene>
<dbReference type="InterPro" id="IPR036615">
    <property type="entry name" value="Mur_ligase_C_dom_sf"/>
</dbReference>
<comment type="cofactor">
    <cofactor evidence="7">
        <name>Mg(2+)</name>
        <dbReference type="ChEBI" id="CHEBI:18420"/>
    </cofactor>
</comment>
<dbReference type="Proteomes" id="UP000608530">
    <property type="component" value="Unassembled WGS sequence"/>
</dbReference>
<keyword evidence="5 7" id="KW-0131">Cell cycle</keyword>
<proteinExistence type="inferred from homology"/>
<dbReference type="SUPFAM" id="SSF63418">
    <property type="entry name" value="MurE/MurF N-terminal domain"/>
    <property type="match status" value="1"/>
</dbReference>
<comment type="function">
    <text evidence="7">Catalyzes the addition of an amino acid to the nucleotide precursor UDP-N-acetylmuramoyl-L-alanyl-D-glutamate (UMAG) in the biosynthesis of bacterial cell-wall peptidoglycan.</text>
</comment>
<dbReference type="InterPro" id="IPR013221">
    <property type="entry name" value="Mur_ligase_cen"/>
</dbReference>
<dbReference type="AlphaFoldDB" id="A0A934Q7P1"/>
<evidence type="ECO:0000259" key="12">
    <source>
        <dbReference type="Pfam" id="PF08245"/>
    </source>
</evidence>
<evidence type="ECO:0000256" key="5">
    <source>
        <dbReference type="ARBA" id="ARBA00023306"/>
    </source>
</evidence>
<keyword evidence="7 13" id="KW-0436">Ligase</keyword>
<dbReference type="HAMAP" id="MF_00208">
    <property type="entry name" value="MurE"/>
    <property type="match status" value="1"/>
</dbReference>
<dbReference type="InterPro" id="IPR000713">
    <property type="entry name" value="Mur_ligase_N"/>
</dbReference>
<evidence type="ECO:0000313" key="14">
    <source>
        <dbReference type="Proteomes" id="UP000608530"/>
    </source>
</evidence>
<feature type="domain" description="Mur ligase N-terminal catalytic" evidence="10">
    <location>
        <begin position="69"/>
        <end position="115"/>
    </location>
</feature>
<evidence type="ECO:0000256" key="3">
    <source>
        <dbReference type="ARBA" id="ARBA00022960"/>
    </source>
</evidence>
<dbReference type="GO" id="GO:0016881">
    <property type="term" value="F:acid-amino acid ligase activity"/>
    <property type="evidence" value="ECO:0007669"/>
    <property type="project" value="UniProtKB-UniRule"/>
</dbReference>
<reference evidence="13" key="1">
    <citation type="submission" date="2020-12" db="EMBL/GenBank/DDBJ databases">
        <title>Leucobacter sp. CAS1, isolated from Chromium sludge.</title>
        <authorList>
            <person name="Xu Z."/>
        </authorList>
    </citation>
    <scope>NUCLEOTIDE SEQUENCE</scope>
    <source>
        <strain evidence="13">CSA1</strain>
    </source>
</reference>
<dbReference type="GO" id="GO:0008360">
    <property type="term" value="P:regulation of cell shape"/>
    <property type="evidence" value="ECO:0007669"/>
    <property type="project" value="UniProtKB-KW"/>
</dbReference>
<evidence type="ECO:0000256" key="9">
    <source>
        <dbReference type="SAM" id="MobiDB-lite"/>
    </source>
</evidence>
<keyword evidence="6 7" id="KW-0961">Cell wall biogenesis/degradation</keyword>
<evidence type="ECO:0000256" key="8">
    <source>
        <dbReference type="RuleBase" id="RU004135"/>
    </source>
</evidence>
<feature type="domain" description="Mur ligase central" evidence="12">
    <location>
        <begin position="157"/>
        <end position="358"/>
    </location>
</feature>
<keyword evidence="4 7" id="KW-0573">Peptidoglycan synthesis</keyword>
<keyword evidence="7" id="KW-0460">Magnesium</keyword>
<dbReference type="PANTHER" id="PTHR23135:SF4">
    <property type="entry name" value="UDP-N-ACETYLMURAMOYL-L-ALANYL-D-GLUTAMATE--2,6-DIAMINOPIMELATE LIGASE MURE HOMOLOG, CHLOROPLASTIC"/>
    <property type="match status" value="1"/>
</dbReference>
<evidence type="ECO:0000259" key="11">
    <source>
        <dbReference type="Pfam" id="PF02875"/>
    </source>
</evidence>
<feature type="binding site" evidence="7">
    <location>
        <position position="236"/>
    </location>
    <ligand>
        <name>UDP-N-acetyl-alpha-D-muramoyl-L-alanyl-D-glutamate</name>
        <dbReference type="ChEBI" id="CHEBI:83900"/>
    </ligand>
</feature>
<dbReference type="Pfam" id="PF08245">
    <property type="entry name" value="Mur_ligase_M"/>
    <property type="match status" value="1"/>
</dbReference>
<dbReference type="InterPro" id="IPR036565">
    <property type="entry name" value="Mur-like_cat_sf"/>
</dbReference>
<sequence length="554" mass="59193">MSHRRPGRTSPCRSPTRTTSRQRLRRQNPVSTDEALSIRPQHPERVHLPDLAARFDLASDGDLSGRFATGVSLNSRDVRPGDLYIGMPGARRHGAEFAAQAAERGAVAMLTDGPGARLAVGAGLPALVSPVHPREVMGDVSAAVYGTEDLDAKVFGVTGTNGKTSVVYILAALLGAAGITPGLSSTAERRVGDTVIPSDLTSPEASELHGLLARMREERVGGIAIEVSAQAVVRHRLDGVRFDVVAFNNFSQDHLDEFGDLETYFAAKSRLFGPEHAERGVVVVDTPYGQRIARESRIPVTRLATEYGADADWHLAVTRQSLDGVSFVLQGPHGAHFRGSVPLFGRFMAENAALALIMLHEAGIPLERVAAGLTRGRIPVYIPGRLEEITAAGESAEAGEGGSGRIRFYVDYGHTPGSFRACLDALGEVAPGRVIFMFGADGDRDTTKREEMGRIAAEGSDVLIICDYHPRSEDPAAIRAQLLAGARAAGRAEVIEEADPRVAVRRAVSLAQPGDVILYAGPGHEDYQEVAGRHIPYSARDEVRGALREAGLLP</sequence>
<comment type="pathway">
    <text evidence="7 8">Cell wall biogenesis; peptidoglycan biosynthesis.</text>
</comment>
<dbReference type="EC" id="6.3.2.-" evidence="7"/>
<evidence type="ECO:0000259" key="10">
    <source>
        <dbReference type="Pfam" id="PF01225"/>
    </source>
</evidence>
<dbReference type="Pfam" id="PF01225">
    <property type="entry name" value="Mur_ligase"/>
    <property type="match status" value="1"/>
</dbReference>
<keyword evidence="2 7" id="KW-0132">Cell division</keyword>
<evidence type="ECO:0000256" key="6">
    <source>
        <dbReference type="ARBA" id="ARBA00023316"/>
    </source>
</evidence>
<dbReference type="GO" id="GO:0005524">
    <property type="term" value="F:ATP binding"/>
    <property type="evidence" value="ECO:0007669"/>
    <property type="project" value="UniProtKB-UniRule"/>
</dbReference>
<dbReference type="GO" id="GO:0051301">
    <property type="term" value="P:cell division"/>
    <property type="evidence" value="ECO:0007669"/>
    <property type="project" value="UniProtKB-KW"/>
</dbReference>
<dbReference type="Gene3D" id="3.90.190.20">
    <property type="entry name" value="Mur ligase, C-terminal domain"/>
    <property type="match status" value="1"/>
</dbReference>
<feature type="binding site" evidence="7">
    <location>
        <position position="75"/>
    </location>
    <ligand>
        <name>UDP-N-acetyl-alpha-D-muramoyl-L-alanyl-D-glutamate</name>
        <dbReference type="ChEBI" id="CHEBI:83900"/>
    </ligand>
</feature>
<feature type="binding site" evidence="7">
    <location>
        <begin position="159"/>
        <end position="165"/>
    </location>
    <ligand>
        <name>ATP</name>
        <dbReference type="ChEBI" id="CHEBI:30616"/>
    </ligand>
</feature>
<dbReference type="Gene3D" id="3.40.1190.10">
    <property type="entry name" value="Mur-like, catalytic domain"/>
    <property type="match status" value="1"/>
</dbReference>
<name>A0A934Q7P1_9MICO</name>
<dbReference type="GO" id="GO:0071555">
    <property type="term" value="P:cell wall organization"/>
    <property type="evidence" value="ECO:0007669"/>
    <property type="project" value="UniProtKB-KW"/>
</dbReference>
<feature type="modified residue" description="N6-carboxylysine" evidence="7">
    <location>
        <position position="268"/>
    </location>
</feature>
<protein>
    <recommendedName>
        <fullName evidence="7">UDP-N-acetylmuramyl-tripeptide synthetase</fullName>
        <ecNumber evidence="7">6.3.2.-</ecNumber>
    </recommendedName>
    <alternativeName>
        <fullName evidence="7">UDP-MurNAc-tripeptide synthetase</fullName>
    </alternativeName>
</protein>
<comment type="similarity">
    <text evidence="1 7">Belongs to the MurCDEF family. MurE subfamily.</text>
</comment>
<dbReference type="InterPro" id="IPR004101">
    <property type="entry name" value="Mur_ligase_C"/>
</dbReference>
<feature type="binding site" evidence="7">
    <location>
        <position position="228"/>
    </location>
    <ligand>
        <name>UDP-N-acetyl-alpha-D-muramoyl-L-alanyl-D-glutamate</name>
        <dbReference type="ChEBI" id="CHEBI:83900"/>
    </ligand>
</feature>
<dbReference type="EMBL" id="JAEHOH010000011">
    <property type="protein sequence ID" value="MBK0419213.1"/>
    <property type="molecule type" value="Genomic_DNA"/>
</dbReference>
<dbReference type="GO" id="GO:0009252">
    <property type="term" value="P:peptidoglycan biosynthetic process"/>
    <property type="evidence" value="ECO:0007669"/>
    <property type="project" value="UniProtKB-UniRule"/>
</dbReference>
<dbReference type="GO" id="GO:0005737">
    <property type="term" value="C:cytoplasm"/>
    <property type="evidence" value="ECO:0007669"/>
    <property type="project" value="UniProtKB-SubCell"/>
</dbReference>
<accession>A0A934Q7P1</accession>
<keyword evidence="3 7" id="KW-0133">Cell shape</keyword>
<evidence type="ECO:0000256" key="7">
    <source>
        <dbReference type="HAMAP-Rule" id="MF_00208"/>
    </source>
</evidence>
<comment type="caution">
    <text evidence="13">The sequence shown here is derived from an EMBL/GenBank/DDBJ whole genome shotgun (WGS) entry which is preliminary data.</text>
</comment>
<comment type="caution">
    <text evidence="7">Lacks conserved residue(s) required for the propagation of feature annotation.</text>
</comment>
<keyword evidence="7" id="KW-0547">Nucleotide-binding</keyword>